<dbReference type="AlphaFoldDB" id="A0A1L9X314"/>
<feature type="region of interest" description="Disordered" evidence="3">
    <location>
        <begin position="349"/>
        <end position="475"/>
    </location>
</feature>
<dbReference type="InterPro" id="IPR012916">
    <property type="entry name" value="RED_N"/>
</dbReference>
<feature type="compositionally biased region" description="Acidic residues" evidence="3">
    <location>
        <begin position="218"/>
        <end position="232"/>
    </location>
</feature>
<feature type="compositionally biased region" description="Low complexity" evidence="3">
    <location>
        <begin position="368"/>
        <end position="387"/>
    </location>
</feature>
<feature type="compositionally biased region" description="Low complexity" evidence="3">
    <location>
        <begin position="433"/>
        <end position="444"/>
    </location>
</feature>
<dbReference type="Proteomes" id="UP000184546">
    <property type="component" value="Unassembled WGS sequence"/>
</dbReference>
<dbReference type="VEuPathDB" id="FungiDB:ASPACDRAFT_14291"/>
<evidence type="ECO:0000313" key="6">
    <source>
        <dbReference type="Proteomes" id="UP000184546"/>
    </source>
</evidence>
<proteinExistence type="predicted"/>
<evidence type="ECO:0000259" key="4">
    <source>
        <dbReference type="Pfam" id="PF07808"/>
    </source>
</evidence>
<dbReference type="PANTHER" id="PTHR12765">
    <property type="entry name" value="RED PROTEIN IK FACTOR CYTOKINE IK"/>
    <property type="match status" value="1"/>
</dbReference>
<keyword evidence="6" id="KW-1185">Reference proteome</keyword>
<feature type="domain" description="RED-like N-terminal" evidence="4">
    <location>
        <begin position="172"/>
        <end position="207"/>
    </location>
</feature>
<feature type="compositionally biased region" description="Acidic residues" evidence="3">
    <location>
        <begin position="545"/>
        <end position="554"/>
    </location>
</feature>
<organism evidence="5 6">
    <name type="scientific">Aspergillus aculeatus (strain ATCC 16872 / CBS 172.66 / WB 5094)</name>
    <dbReference type="NCBI Taxonomy" id="690307"/>
    <lineage>
        <taxon>Eukaryota</taxon>
        <taxon>Fungi</taxon>
        <taxon>Dikarya</taxon>
        <taxon>Ascomycota</taxon>
        <taxon>Pezizomycotina</taxon>
        <taxon>Eurotiomycetes</taxon>
        <taxon>Eurotiomycetidae</taxon>
        <taxon>Eurotiales</taxon>
        <taxon>Aspergillaceae</taxon>
        <taxon>Aspergillus</taxon>
        <taxon>Aspergillus subgen. Circumdati</taxon>
    </lineage>
</organism>
<feature type="compositionally biased region" description="Basic and acidic residues" evidence="3">
    <location>
        <begin position="121"/>
        <end position="131"/>
    </location>
</feature>
<evidence type="ECO:0000256" key="3">
    <source>
        <dbReference type="SAM" id="MobiDB-lite"/>
    </source>
</evidence>
<feature type="region of interest" description="Disordered" evidence="3">
    <location>
        <begin position="289"/>
        <end position="311"/>
    </location>
</feature>
<feature type="non-terminal residue" evidence="5">
    <location>
        <position position="590"/>
    </location>
</feature>
<name>A0A1L9X314_ASPA1</name>
<dbReference type="OMA" id="LKSTHMV"/>
<evidence type="ECO:0000256" key="1">
    <source>
        <dbReference type="ARBA" id="ARBA00004123"/>
    </source>
</evidence>
<feature type="compositionally biased region" description="Basic and acidic residues" evidence="3">
    <location>
        <begin position="1"/>
        <end position="10"/>
    </location>
</feature>
<feature type="region of interest" description="Disordered" evidence="3">
    <location>
        <begin position="81"/>
        <end position="110"/>
    </location>
</feature>
<feature type="compositionally biased region" description="Low complexity" evidence="3">
    <location>
        <begin position="13"/>
        <end position="52"/>
    </location>
</feature>
<dbReference type="EMBL" id="KV878972">
    <property type="protein sequence ID" value="OJK02699.1"/>
    <property type="molecule type" value="Genomic_DNA"/>
</dbReference>
<feature type="compositionally biased region" description="Basic residues" evidence="3">
    <location>
        <begin position="561"/>
        <end position="573"/>
    </location>
</feature>
<protein>
    <recommendedName>
        <fullName evidence="4">RED-like N-terminal domain-containing protein</fullName>
    </recommendedName>
</protein>
<evidence type="ECO:0000256" key="2">
    <source>
        <dbReference type="ARBA" id="ARBA00023242"/>
    </source>
</evidence>
<feature type="region of interest" description="Disordered" evidence="3">
    <location>
        <begin position="121"/>
        <end position="140"/>
    </location>
</feature>
<dbReference type="RefSeq" id="XP_020059038.1">
    <property type="nucleotide sequence ID" value="XM_020197137.1"/>
</dbReference>
<feature type="region of interest" description="Disordered" evidence="3">
    <location>
        <begin position="525"/>
        <end position="590"/>
    </location>
</feature>
<dbReference type="GeneID" id="30970951"/>
<evidence type="ECO:0000313" key="5">
    <source>
        <dbReference type="EMBL" id="OJK02699.1"/>
    </source>
</evidence>
<accession>A0A1L9X314</accession>
<reference evidence="6" key="1">
    <citation type="journal article" date="2017" name="Genome Biol.">
        <title>Comparative genomics reveals high biological diversity and specific adaptations in the industrially and medically important fungal genus Aspergillus.</title>
        <authorList>
            <person name="de Vries R.P."/>
            <person name="Riley R."/>
            <person name="Wiebenga A."/>
            <person name="Aguilar-Osorio G."/>
            <person name="Amillis S."/>
            <person name="Uchima C.A."/>
            <person name="Anderluh G."/>
            <person name="Asadollahi M."/>
            <person name="Askin M."/>
            <person name="Barry K."/>
            <person name="Battaglia E."/>
            <person name="Bayram O."/>
            <person name="Benocci T."/>
            <person name="Braus-Stromeyer S.A."/>
            <person name="Caldana C."/>
            <person name="Canovas D."/>
            <person name="Cerqueira G.C."/>
            <person name="Chen F."/>
            <person name="Chen W."/>
            <person name="Choi C."/>
            <person name="Clum A."/>
            <person name="Dos Santos R.A."/>
            <person name="Damasio A.R."/>
            <person name="Diallinas G."/>
            <person name="Emri T."/>
            <person name="Fekete E."/>
            <person name="Flipphi M."/>
            <person name="Freyberg S."/>
            <person name="Gallo A."/>
            <person name="Gournas C."/>
            <person name="Habgood R."/>
            <person name="Hainaut M."/>
            <person name="Harispe M.L."/>
            <person name="Henrissat B."/>
            <person name="Hilden K.S."/>
            <person name="Hope R."/>
            <person name="Hossain A."/>
            <person name="Karabika E."/>
            <person name="Karaffa L."/>
            <person name="Karanyi Z."/>
            <person name="Krasevec N."/>
            <person name="Kuo A."/>
            <person name="Kusch H."/>
            <person name="LaButti K."/>
            <person name="Lagendijk E.L."/>
            <person name="Lapidus A."/>
            <person name="Levasseur A."/>
            <person name="Lindquist E."/>
            <person name="Lipzen A."/>
            <person name="Logrieco A.F."/>
            <person name="MacCabe A."/>
            <person name="Maekelae M.R."/>
            <person name="Malavazi I."/>
            <person name="Melin P."/>
            <person name="Meyer V."/>
            <person name="Mielnichuk N."/>
            <person name="Miskei M."/>
            <person name="Molnar A.P."/>
            <person name="Mule G."/>
            <person name="Ngan C.Y."/>
            <person name="Orejas M."/>
            <person name="Orosz E."/>
            <person name="Ouedraogo J.P."/>
            <person name="Overkamp K.M."/>
            <person name="Park H.-S."/>
            <person name="Perrone G."/>
            <person name="Piumi F."/>
            <person name="Punt P.J."/>
            <person name="Ram A.F."/>
            <person name="Ramon A."/>
            <person name="Rauscher S."/>
            <person name="Record E."/>
            <person name="Riano-Pachon D.M."/>
            <person name="Robert V."/>
            <person name="Roehrig J."/>
            <person name="Ruller R."/>
            <person name="Salamov A."/>
            <person name="Salih N.S."/>
            <person name="Samson R.A."/>
            <person name="Sandor E."/>
            <person name="Sanguinetti M."/>
            <person name="Schuetze T."/>
            <person name="Sepcic K."/>
            <person name="Shelest E."/>
            <person name="Sherlock G."/>
            <person name="Sophianopoulou V."/>
            <person name="Squina F.M."/>
            <person name="Sun H."/>
            <person name="Susca A."/>
            <person name="Todd R.B."/>
            <person name="Tsang A."/>
            <person name="Unkles S.E."/>
            <person name="van de Wiele N."/>
            <person name="van Rossen-Uffink D."/>
            <person name="Oliveira J.V."/>
            <person name="Vesth T.C."/>
            <person name="Visser J."/>
            <person name="Yu J.-H."/>
            <person name="Zhou M."/>
            <person name="Andersen M.R."/>
            <person name="Archer D.B."/>
            <person name="Baker S.E."/>
            <person name="Benoit I."/>
            <person name="Brakhage A.A."/>
            <person name="Braus G.H."/>
            <person name="Fischer R."/>
            <person name="Frisvad J.C."/>
            <person name="Goldman G.H."/>
            <person name="Houbraken J."/>
            <person name="Oakley B."/>
            <person name="Pocsi I."/>
            <person name="Scazzocchio C."/>
            <person name="Seiboth B."/>
            <person name="vanKuyk P.A."/>
            <person name="Wortman J."/>
            <person name="Dyer P.S."/>
            <person name="Grigoriev I.V."/>
        </authorList>
    </citation>
    <scope>NUCLEOTIDE SEQUENCE [LARGE SCALE GENOMIC DNA]</scope>
    <source>
        <strain evidence="6">ATCC 16872 / CBS 172.66 / WB 5094</strain>
    </source>
</reference>
<dbReference type="OrthoDB" id="3366823at2759"/>
<dbReference type="GO" id="GO:0005634">
    <property type="term" value="C:nucleus"/>
    <property type="evidence" value="ECO:0007669"/>
    <property type="project" value="UniProtKB-SubCell"/>
</dbReference>
<dbReference type="InterPro" id="IPR039896">
    <property type="entry name" value="Red-like"/>
</dbReference>
<feature type="region of interest" description="Disordered" evidence="3">
    <location>
        <begin position="1"/>
        <end position="59"/>
    </location>
</feature>
<dbReference type="Pfam" id="PF07808">
    <property type="entry name" value="RED_N"/>
    <property type="match status" value="1"/>
</dbReference>
<feature type="compositionally biased region" description="Basic and acidic residues" evidence="3">
    <location>
        <begin position="299"/>
        <end position="311"/>
    </location>
</feature>
<feature type="compositionally biased region" description="Acidic residues" evidence="3">
    <location>
        <begin position="409"/>
        <end position="425"/>
    </location>
</feature>
<sequence length="590" mass="63425">MNNDQFRRLVLDTPTSNSNNNNKNARTTTNPGATPSPSAAAAAALGSRLRSSIPMTPRAINTTKSSLHNEFARQLADHRREQMGGAGGPPAKRFKSSAAPKGTRLPEGYRDRAALLRAVEQGDKDGGEDGGKAGGEGADDELEKRVKALEEMVKLGQIDQGTFEGLMREMGVGGDLGSTHMVKGLDWELLKRVRSGEDVTRTKGGDSQSVEAEKVGDVDDELDQVLGEEEAGVDGLPSAPKEQKVKKKGIMAPPPPPSSRLEQVEAGVPRSRDEILRQLKASRAAAAAAAEAEAEAEVEEQRPVEPALGDRFKRIGSESKVEKKRWIEQDETGRRKEILQITDAQGKVKRKVRWLDKPGEAPAPAPAAKPLGMEVPTEFAAKAAPTPAEEEDDDIFAGVGADYNPLADLGDEDDSSSSDESEDGEVAQKKSVATDTAPAEATADTQKKPVEDTAGRPRNYFATSTTEEVPEIDRSNPLAKDATLLAALKRAAALRQSEEAAGEGEEDVDAETALRRKKFLEEARRREALDAMDLDMGFGGSRVGDEEDDEEVVLEGEGRGGKKRKRGPKKKKGDKNSASDVLRVMEGRKQ</sequence>
<comment type="subcellular location">
    <subcellularLocation>
        <location evidence="1">Nucleus</location>
    </subcellularLocation>
</comment>
<gene>
    <name evidence="5" type="ORF">ASPACDRAFT_14291</name>
</gene>
<feature type="region of interest" description="Disordered" evidence="3">
    <location>
        <begin position="196"/>
        <end position="270"/>
    </location>
</feature>
<dbReference type="STRING" id="690307.A0A1L9X314"/>
<feature type="compositionally biased region" description="Basic and acidic residues" evidence="3">
    <location>
        <begin position="445"/>
        <end position="455"/>
    </location>
</feature>
<keyword evidence="2" id="KW-0539">Nucleus</keyword>